<evidence type="ECO:0000313" key="2">
    <source>
        <dbReference type="EMBL" id="CKU32877.1"/>
    </source>
</evidence>
<organism evidence="2 3">
    <name type="scientific">Mycobacterium tuberculosis</name>
    <dbReference type="NCBI Taxonomy" id="1773"/>
    <lineage>
        <taxon>Bacteria</taxon>
        <taxon>Bacillati</taxon>
        <taxon>Actinomycetota</taxon>
        <taxon>Actinomycetes</taxon>
        <taxon>Mycobacteriales</taxon>
        <taxon>Mycobacteriaceae</taxon>
        <taxon>Mycobacterium</taxon>
        <taxon>Mycobacterium tuberculosis complex</taxon>
    </lineage>
</organism>
<dbReference type="Proteomes" id="UP000048948">
    <property type="component" value="Unassembled WGS sequence"/>
</dbReference>
<evidence type="ECO:0000313" key="3">
    <source>
        <dbReference type="Proteomes" id="UP000048948"/>
    </source>
</evidence>
<proteinExistence type="predicted"/>
<sequence length="94" mass="9563">MPPRAAISAAVSLTVASSMSLITISAPSRAKASAVSRPIPLPAPVTDTSVSPKYPRGRPTWARNSARLGCLPSARSPKSCTAAAITCGCDIGEK</sequence>
<gene>
    <name evidence="2" type="ORF">ERS027646_04692</name>
</gene>
<reference evidence="2 3" key="1">
    <citation type="submission" date="2015-03" db="EMBL/GenBank/DDBJ databases">
        <authorList>
            <consortium name="Pathogen Informatics"/>
        </authorList>
    </citation>
    <scope>NUCLEOTIDE SEQUENCE [LARGE SCALE GENOMIC DNA]</scope>
    <source>
        <strain evidence="2 3">Bir 172</strain>
    </source>
</reference>
<accession>A0A655AWL0</accession>
<feature type="region of interest" description="Disordered" evidence="1">
    <location>
        <begin position="39"/>
        <end position="58"/>
    </location>
</feature>
<protein>
    <submittedName>
        <fullName evidence="2">Uncharacterized protein</fullName>
    </submittedName>
</protein>
<dbReference type="AlphaFoldDB" id="A0A655AWL0"/>
<evidence type="ECO:0000256" key="1">
    <source>
        <dbReference type="SAM" id="MobiDB-lite"/>
    </source>
</evidence>
<name>A0A655AWL0_MYCTX</name>
<dbReference type="EMBL" id="CNGE01001606">
    <property type="protein sequence ID" value="CKU32877.1"/>
    <property type="molecule type" value="Genomic_DNA"/>
</dbReference>